<accession>F6T5L0</accession>
<protein>
    <submittedName>
        <fullName evidence="3">Uncharacterized protein</fullName>
    </submittedName>
</protein>
<feature type="domain" description="CFAP65 eight Ig-like" evidence="2">
    <location>
        <begin position="76"/>
        <end position="196"/>
    </location>
</feature>
<evidence type="ECO:0000313" key="4">
    <source>
        <dbReference type="Proteomes" id="UP000008144"/>
    </source>
</evidence>
<proteinExistence type="predicted"/>
<dbReference type="GeneTree" id="ENSGT00430000031142"/>
<dbReference type="InterPro" id="IPR056344">
    <property type="entry name" value="Ig_CFAP65-like_9th"/>
</dbReference>
<dbReference type="Pfam" id="PF25248">
    <property type="entry name" value="Ig_CFAP65_8th"/>
    <property type="match status" value="1"/>
</dbReference>
<dbReference type="GO" id="GO:0005737">
    <property type="term" value="C:cytoplasm"/>
    <property type="evidence" value="ECO:0007669"/>
    <property type="project" value="UniProtKB-SubCell"/>
</dbReference>
<dbReference type="PANTHER" id="PTHR46127">
    <property type="entry name" value="CILIA- AND FLAGELLA-ASSOCIATED PROTEIN 65"/>
    <property type="match status" value="1"/>
</dbReference>
<reference evidence="3" key="4">
    <citation type="submission" date="2025-09" db="UniProtKB">
        <authorList>
            <consortium name="Ensembl"/>
        </authorList>
    </citation>
    <scope>IDENTIFICATION</scope>
</reference>
<dbReference type="InterPro" id="IPR013783">
    <property type="entry name" value="Ig-like_fold"/>
</dbReference>
<dbReference type="Pfam" id="PF24816">
    <property type="entry name" value="Ig_CFAP65__9th"/>
    <property type="match status" value="1"/>
</dbReference>
<name>F6T5L0_CIOIN</name>
<dbReference type="GO" id="GO:0031514">
    <property type="term" value="C:motile cilium"/>
    <property type="evidence" value="ECO:0007669"/>
    <property type="project" value="UniProtKB-SubCell"/>
</dbReference>
<sequence>MKKEDASCLSVSPNEGTIQPNEIQYHSWSFQPTSVKKFVFKPSCLAWHEKPDALSVYDPSAAQRFILRVVGEGNQGDIKCEKSHVDFGCVIAGSQLSEGLVLFNDSQCDLQFKLHIEQFVNCQYGEEPKENEPIGLTLSKSEGVVSGRSKTYITASAHPYRRVLYTWALYYELLNAEGKSINSNSRILLCELSAEGVYPTLAVIDARSSGSGSSVGKTQLWRWFNVEHLNLCLDGDPDKMELIHSIKTRHSPARRPSVHTKSVLGFNFGAASVDSEPCYVSLMVKNMGCVATKWHFLFPKDLEIEMGYWAETGEFNKDELHELHIQDNQLFTVSPNNGVLNAG</sequence>
<dbReference type="HOGENOM" id="CLU_810229_0_0_1"/>
<evidence type="ECO:0000259" key="1">
    <source>
        <dbReference type="Pfam" id="PF24816"/>
    </source>
</evidence>
<dbReference type="EMBL" id="EAAA01002912">
    <property type="status" value="NOT_ANNOTATED_CDS"/>
    <property type="molecule type" value="Genomic_DNA"/>
</dbReference>
<keyword evidence="4" id="KW-1185">Reference proteome</keyword>
<organism evidence="3 4">
    <name type="scientific">Ciona intestinalis</name>
    <name type="common">Transparent sea squirt</name>
    <name type="synonym">Ascidia intestinalis</name>
    <dbReference type="NCBI Taxonomy" id="7719"/>
    <lineage>
        <taxon>Eukaryota</taxon>
        <taxon>Metazoa</taxon>
        <taxon>Chordata</taxon>
        <taxon>Tunicata</taxon>
        <taxon>Ascidiacea</taxon>
        <taxon>Phlebobranchia</taxon>
        <taxon>Cionidae</taxon>
        <taxon>Ciona</taxon>
    </lineage>
</organism>
<reference evidence="3" key="2">
    <citation type="journal article" date="2008" name="Genome Biol.">
        <title>Improved genome assembly and evidence-based global gene model set for the chordate Ciona intestinalis: new insight into intron and operon populations.</title>
        <authorList>
            <person name="Satou Y."/>
            <person name="Mineta K."/>
            <person name="Ogasawara M."/>
            <person name="Sasakura Y."/>
            <person name="Shoguchi E."/>
            <person name="Ueno K."/>
            <person name="Yamada L."/>
            <person name="Matsumoto J."/>
            <person name="Wasserscheid J."/>
            <person name="Dewar K."/>
            <person name="Wiley G.B."/>
            <person name="Macmil S.L."/>
            <person name="Roe B.A."/>
            <person name="Zeller R.W."/>
            <person name="Hastings K.E."/>
            <person name="Lemaire P."/>
            <person name="Lindquist E."/>
            <person name="Endo T."/>
            <person name="Hotta K."/>
            <person name="Inaba K."/>
        </authorList>
    </citation>
    <scope>NUCLEOTIDE SEQUENCE [LARGE SCALE GENOMIC DNA]</scope>
    <source>
        <strain evidence="3">wild type</strain>
    </source>
</reference>
<dbReference type="InterPro" id="IPR057467">
    <property type="entry name" value="Ig_CFAP65_8th"/>
</dbReference>
<dbReference type="Proteomes" id="UP000008144">
    <property type="component" value="Chromosome 9"/>
</dbReference>
<dbReference type="InterPro" id="IPR052614">
    <property type="entry name" value="CFAP65"/>
</dbReference>
<reference evidence="4" key="1">
    <citation type="journal article" date="2002" name="Science">
        <title>The draft genome of Ciona intestinalis: insights into chordate and vertebrate origins.</title>
        <authorList>
            <person name="Dehal P."/>
            <person name="Satou Y."/>
            <person name="Campbell R.K."/>
            <person name="Chapman J."/>
            <person name="Degnan B."/>
            <person name="De Tomaso A."/>
            <person name="Davidson B."/>
            <person name="Di Gregorio A."/>
            <person name="Gelpke M."/>
            <person name="Goodstein D.M."/>
            <person name="Harafuji N."/>
            <person name="Hastings K.E."/>
            <person name="Ho I."/>
            <person name="Hotta K."/>
            <person name="Huang W."/>
            <person name="Kawashima T."/>
            <person name="Lemaire P."/>
            <person name="Martinez D."/>
            <person name="Meinertzhagen I.A."/>
            <person name="Necula S."/>
            <person name="Nonaka M."/>
            <person name="Putnam N."/>
            <person name="Rash S."/>
            <person name="Saiga H."/>
            <person name="Satake M."/>
            <person name="Terry A."/>
            <person name="Yamada L."/>
            <person name="Wang H.G."/>
            <person name="Awazu S."/>
            <person name="Azumi K."/>
            <person name="Boore J."/>
            <person name="Branno M."/>
            <person name="Chin-Bow S."/>
            <person name="DeSantis R."/>
            <person name="Doyle S."/>
            <person name="Francino P."/>
            <person name="Keys D.N."/>
            <person name="Haga S."/>
            <person name="Hayashi H."/>
            <person name="Hino K."/>
            <person name="Imai K.S."/>
            <person name="Inaba K."/>
            <person name="Kano S."/>
            <person name="Kobayashi K."/>
            <person name="Kobayashi M."/>
            <person name="Lee B.I."/>
            <person name="Makabe K.W."/>
            <person name="Manohar C."/>
            <person name="Matassi G."/>
            <person name="Medina M."/>
            <person name="Mochizuki Y."/>
            <person name="Mount S."/>
            <person name="Morishita T."/>
            <person name="Miura S."/>
            <person name="Nakayama A."/>
            <person name="Nishizaka S."/>
            <person name="Nomoto H."/>
            <person name="Ohta F."/>
            <person name="Oishi K."/>
            <person name="Rigoutsos I."/>
            <person name="Sano M."/>
            <person name="Sasaki A."/>
            <person name="Sasakura Y."/>
            <person name="Shoguchi E."/>
            <person name="Shin-i T."/>
            <person name="Spagnuolo A."/>
            <person name="Stainier D."/>
            <person name="Suzuki M.M."/>
            <person name="Tassy O."/>
            <person name="Takatori N."/>
            <person name="Tokuoka M."/>
            <person name="Yagi K."/>
            <person name="Yoshizaki F."/>
            <person name="Wada S."/>
            <person name="Zhang C."/>
            <person name="Hyatt P.D."/>
            <person name="Larimer F."/>
            <person name="Detter C."/>
            <person name="Doggett N."/>
            <person name="Glavina T."/>
            <person name="Hawkins T."/>
            <person name="Richardson P."/>
            <person name="Lucas S."/>
            <person name="Kohara Y."/>
            <person name="Levine M."/>
            <person name="Satoh N."/>
            <person name="Rokhsar D.S."/>
        </authorList>
    </citation>
    <scope>NUCLEOTIDE SEQUENCE [LARGE SCALE GENOMIC DNA]</scope>
</reference>
<dbReference type="Gene3D" id="2.60.40.10">
    <property type="entry name" value="Immunoglobulins"/>
    <property type="match status" value="1"/>
</dbReference>
<evidence type="ECO:0000259" key="2">
    <source>
        <dbReference type="Pfam" id="PF25248"/>
    </source>
</evidence>
<feature type="domain" description="CFAP65-like ninth Ig-like" evidence="1">
    <location>
        <begin position="199"/>
        <end position="343"/>
    </location>
</feature>
<dbReference type="AlphaFoldDB" id="F6T5L0"/>
<reference evidence="3" key="3">
    <citation type="submission" date="2025-08" db="UniProtKB">
        <authorList>
            <consortium name="Ensembl"/>
        </authorList>
    </citation>
    <scope>IDENTIFICATION</scope>
</reference>
<dbReference type="InParanoid" id="F6T5L0"/>
<evidence type="ECO:0000313" key="3">
    <source>
        <dbReference type="Ensembl" id="ENSCINP00000024101.2"/>
    </source>
</evidence>
<dbReference type="Ensembl" id="ENSCINT00000024347.2">
    <property type="protein sequence ID" value="ENSCINP00000024101.2"/>
    <property type="gene ID" value="ENSCING00000013043.2"/>
</dbReference>
<dbReference type="PANTHER" id="PTHR46127:SF1">
    <property type="entry name" value="CILIA- AND FLAGELLA-ASSOCIATED PROTEIN 65"/>
    <property type="match status" value="1"/>
</dbReference>
<dbReference type="STRING" id="7719.ENSCINP00000024101"/>